<dbReference type="EMBL" id="NSIW01000023">
    <property type="protein sequence ID" value="PZD55352.1"/>
    <property type="molecule type" value="Genomic_DNA"/>
</dbReference>
<proteinExistence type="predicted"/>
<evidence type="ECO:0000313" key="1">
    <source>
        <dbReference type="EMBL" id="PZD55352.1"/>
    </source>
</evidence>
<dbReference type="AlphaFoldDB" id="A0AA45HT96"/>
<evidence type="ECO:0000313" key="2">
    <source>
        <dbReference type="Proteomes" id="UP000248776"/>
    </source>
</evidence>
<reference evidence="1 2" key="1">
    <citation type="submission" date="2017-08" db="EMBL/GenBank/DDBJ databases">
        <title>Streptococcus salivarius strain HS0302 Genome.</title>
        <authorList>
            <person name="Smith J."/>
            <person name="Deng P."/>
            <person name="Geng M."/>
        </authorList>
    </citation>
    <scope>NUCLEOTIDE SEQUENCE [LARGE SCALE GENOMIC DNA]</scope>
    <source>
        <strain evidence="1 2">HS0302</strain>
    </source>
</reference>
<dbReference type="RefSeq" id="WP_110981570.1">
    <property type="nucleotide sequence ID" value="NZ_NSIW01000023.1"/>
</dbReference>
<organism evidence="1 2">
    <name type="scientific">Streptococcus salivarius</name>
    <dbReference type="NCBI Taxonomy" id="1304"/>
    <lineage>
        <taxon>Bacteria</taxon>
        <taxon>Bacillati</taxon>
        <taxon>Bacillota</taxon>
        <taxon>Bacilli</taxon>
        <taxon>Lactobacillales</taxon>
        <taxon>Streptococcaceae</taxon>
        <taxon>Streptococcus</taxon>
    </lineage>
</organism>
<accession>A0AA45HT96</accession>
<comment type="caution">
    <text evidence="1">The sequence shown here is derived from an EMBL/GenBank/DDBJ whole genome shotgun (WGS) entry which is preliminary data.</text>
</comment>
<gene>
    <name evidence="1" type="ORF">CKU37_11405</name>
</gene>
<protein>
    <submittedName>
        <fullName evidence="1">Uncharacterized protein</fullName>
    </submittedName>
</protein>
<dbReference type="Proteomes" id="UP000248776">
    <property type="component" value="Unassembled WGS sequence"/>
</dbReference>
<sequence>MSFNLKSDRDLAFEQALLRYNILKKELLKISKEQLSSSQETALEELDEMSELVEQLTNGEAEADLVAYAFLDDIALHWESLQN</sequence>
<name>A0AA45HT96_STRSL</name>